<dbReference type="Gene3D" id="1.10.1040.10">
    <property type="entry name" value="N-(1-d-carboxylethyl)-l-norvaline Dehydrogenase, domain 2"/>
    <property type="match status" value="1"/>
</dbReference>
<evidence type="ECO:0000313" key="10">
    <source>
        <dbReference type="Proteomes" id="UP001259347"/>
    </source>
</evidence>
<keyword evidence="5" id="KW-0520">NAD</keyword>
<dbReference type="GO" id="GO:0050086">
    <property type="term" value="F:mannitol 2-dehydrogenase activity"/>
    <property type="evidence" value="ECO:0007669"/>
    <property type="project" value="UniProtKB-EC"/>
</dbReference>
<dbReference type="InterPro" id="IPR050988">
    <property type="entry name" value="Mannitol_DH/Oxidoreductase"/>
</dbReference>
<dbReference type="InterPro" id="IPR036291">
    <property type="entry name" value="NAD(P)-bd_dom_sf"/>
</dbReference>
<evidence type="ECO:0000256" key="5">
    <source>
        <dbReference type="ARBA" id="ARBA00023027"/>
    </source>
</evidence>
<dbReference type="InterPro" id="IPR023027">
    <property type="entry name" value="Mannitol_DH_CS"/>
</dbReference>
<evidence type="ECO:0000256" key="3">
    <source>
        <dbReference type="ARBA" id="ARBA00016219"/>
    </source>
</evidence>
<evidence type="ECO:0000256" key="2">
    <source>
        <dbReference type="ARBA" id="ARBA00012939"/>
    </source>
</evidence>
<evidence type="ECO:0000256" key="4">
    <source>
        <dbReference type="ARBA" id="ARBA00023002"/>
    </source>
</evidence>
<dbReference type="SUPFAM" id="SSF48179">
    <property type="entry name" value="6-phosphogluconate dehydrogenase C-terminal domain-like"/>
    <property type="match status" value="1"/>
</dbReference>
<dbReference type="Gene3D" id="3.40.50.720">
    <property type="entry name" value="NAD(P)-binding Rossmann-like Domain"/>
    <property type="match status" value="1"/>
</dbReference>
<dbReference type="Pfam" id="PF08125">
    <property type="entry name" value="Mannitol_dh_C"/>
    <property type="match status" value="1"/>
</dbReference>
<feature type="domain" description="Mannitol dehydrogenase C-terminal" evidence="8">
    <location>
        <begin position="279"/>
        <end position="462"/>
    </location>
</feature>
<dbReference type="PRINTS" id="PR00084">
    <property type="entry name" value="MTLDHDRGNASE"/>
</dbReference>
<keyword evidence="4 9" id="KW-0560">Oxidoreductase</keyword>
<evidence type="ECO:0000313" key="9">
    <source>
        <dbReference type="EMBL" id="MDR6866428.1"/>
    </source>
</evidence>
<proteinExistence type="inferred from homology"/>
<feature type="domain" description="Mannitol dehydrogenase N-terminal" evidence="7">
    <location>
        <begin position="20"/>
        <end position="270"/>
    </location>
</feature>
<dbReference type="InterPro" id="IPR000669">
    <property type="entry name" value="Mannitol_DH"/>
</dbReference>
<dbReference type="PANTHER" id="PTHR43362">
    <property type="entry name" value="MANNITOL DEHYDROGENASE DSF1-RELATED"/>
    <property type="match status" value="1"/>
</dbReference>
<dbReference type="InterPro" id="IPR008927">
    <property type="entry name" value="6-PGluconate_DH-like_C_sf"/>
</dbReference>
<dbReference type="Pfam" id="PF01232">
    <property type="entry name" value="Mannitol_dh"/>
    <property type="match status" value="1"/>
</dbReference>
<sequence>MVAAVVPNVPPYDREDITPGIMHIGVGNFHRSHQAMYLDRLLRRGIAMDWGIVGVGLLPGDARMGAVLREQAFTYTLVELAGDGGVTATRIGSIIDHLHAPSDPIAVLESLASPAIRIVSLTITEGGYNTSEATGEFDGTDPEVLADARRVTPRTVFGMLAAGLRRRRERGIAPFTVVSCDNIVGNGDVTRRALVAFARLAHDDGLAEWIEGEVAFPNSMVDRITPVTGDAERALVRDLLGIEDAWPVVCEPFAQWVIEDDFPLGRPAWEEAGVQLVDDVAPFERMKLRLLNGSHQAMAYLGLLRGHTFVNEAMGDPAVVELVEHYLDEAAGTVPPVAGIDLAAYRMRLMERFGNANIRDTVERLATDATDRIPTFLLPVAQDRLRAGLASPATARAAAAWAVHSVRAVRSGGAPNDRRADRIAAAVAESGADAAGLLARCEWFGALRDDAAFVEAFEQGVREFATIDPGAGG</sequence>
<dbReference type="EMBL" id="JAVDUM010000003">
    <property type="protein sequence ID" value="MDR6866428.1"/>
    <property type="molecule type" value="Genomic_DNA"/>
</dbReference>
<evidence type="ECO:0000259" key="8">
    <source>
        <dbReference type="Pfam" id="PF08125"/>
    </source>
</evidence>
<name>A0ABU1S9Z2_9MICO</name>
<dbReference type="EC" id="1.1.1.17" evidence="2"/>
<dbReference type="RefSeq" id="WP_310018214.1">
    <property type="nucleotide sequence ID" value="NZ_JAVDUM010000003.1"/>
</dbReference>
<dbReference type="InterPro" id="IPR013328">
    <property type="entry name" value="6PGD_dom2"/>
</dbReference>
<dbReference type="SUPFAM" id="SSF51735">
    <property type="entry name" value="NAD(P)-binding Rossmann-fold domains"/>
    <property type="match status" value="1"/>
</dbReference>
<reference evidence="9 10" key="1">
    <citation type="submission" date="2023-07" db="EMBL/GenBank/DDBJ databases">
        <title>Sorghum-associated microbial communities from plants grown in Nebraska, USA.</title>
        <authorList>
            <person name="Schachtman D."/>
        </authorList>
    </citation>
    <scope>NUCLEOTIDE SEQUENCE [LARGE SCALE GENOMIC DNA]</scope>
    <source>
        <strain evidence="9 10">2980</strain>
    </source>
</reference>
<dbReference type="InterPro" id="IPR013118">
    <property type="entry name" value="Mannitol_DH_C"/>
</dbReference>
<dbReference type="InterPro" id="IPR013131">
    <property type="entry name" value="Mannitol_DH_N"/>
</dbReference>
<keyword evidence="10" id="KW-1185">Reference proteome</keyword>
<protein>
    <recommendedName>
        <fullName evidence="3">Mannitol-1-phosphate 5-dehydrogenase</fullName>
        <ecNumber evidence="2">1.1.1.17</ecNumber>
    </recommendedName>
</protein>
<evidence type="ECO:0000256" key="1">
    <source>
        <dbReference type="ARBA" id="ARBA00006541"/>
    </source>
</evidence>
<comment type="similarity">
    <text evidence="1">Belongs to the mannitol dehydrogenase family.</text>
</comment>
<accession>A0ABU1S9Z2</accession>
<evidence type="ECO:0000259" key="7">
    <source>
        <dbReference type="Pfam" id="PF01232"/>
    </source>
</evidence>
<organism evidence="9 10">
    <name type="scientific">Microbacterium resistens</name>
    <dbReference type="NCBI Taxonomy" id="156977"/>
    <lineage>
        <taxon>Bacteria</taxon>
        <taxon>Bacillati</taxon>
        <taxon>Actinomycetota</taxon>
        <taxon>Actinomycetes</taxon>
        <taxon>Micrococcales</taxon>
        <taxon>Microbacteriaceae</taxon>
        <taxon>Microbacterium</taxon>
    </lineage>
</organism>
<gene>
    <name evidence="9" type="ORF">J2Y69_001020</name>
</gene>
<dbReference type="Proteomes" id="UP001259347">
    <property type="component" value="Unassembled WGS sequence"/>
</dbReference>
<comment type="caution">
    <text evidence="9">The sequence shown here is derived from an EMBL/GenBank/DDBJ whole genome shotgun (WGS) entry which is preliminary data.</text>
</comment>
<evidence type="ECO:0000256" key="6">
    <source>
        <dbReference type="ARBA" id="ARBA00048615"/>
    </source>
</evidence>
<dbReference type="PANTHER" id="PTHR43362:SF1">
    <property type="entry name" value="MANNITOL DEHYDROGENASE 2-RELATED"/>
    <property type="match status" value="1"/>
</dbReference>
<comment type="catalytic activity">
    <reaction evidence="6">
        <text>D-mannitol 1-phosphate + NAD(+) = beta-D-fructose 6-phosphate + NADH + H(+)</text>
        <dbReference type="Rhea" id="RHEA:19661"/>
        <dbReference type="ChEBI" id="CHEBI:15378"/>
        <dbReference type="ChEBI" id="CHEBI:57540"/>
        <dbReference type="ChEBI" id="CHEBI:57634"/>
        <dbReference type="ChEBI" id="CHEBI:57945"/>
        <dbReference type="ChEBI" id="CHEBI:61381"/>
        <dbReference type="EC" id="1.1.1.17"/>
    </reaction>
</comment>
<dbReference type="PROSITE" id="PS00974">
    <property type="entry name" value="MANNITOL_DHGENASE"/>
    <property type="match status" value="1"/>
</dbReference>